<sequence length="187" mass="20631">MATPVVLQLPGWRNSGPDHWQSRWEARHGDVRVQQHDWEWPRRGDWMARLDDVVQAQQRPVVLVAHSLGCLLVAAWASVSRHTARVRGALLVAPGDVEAEDGPVPPLPGWRPIVRERLPFASILVGSQNDPYCTLARAQALARDWGSDWVDIGPRGHINAESGLGDWPEGRAWIEPWLHGAGAAGPA</sequence>
<dbReference type="RefSeq" id="WP_133596101.1">
    <property type="nucleotide sequence ID" value="NZ_SNYL01000003.1"/>
</dbReference>
<organism evidence="1 2">
    <name type="scientific">Tepidicella xavieri</name>
    <dbReference type="NCBI Taxonomy" id="360241"/>
    <lineage>
        <taxon>Bacteria</taxon>
        <taxon>Pseudomonadati</taxon>
        <taxon>Pseudomonadota</taxon>
        <taxon>Betaproteobacteria</taxon>
        <taxon>Burkholderiales</taxon>
        <taxon>Tepidicella</taxon>
    </lineage>
</organism>
<dbReference type="EMBL" id="SNYL01000003">
    <property type="protein sequence ID" value="TDQ44509.1"/>
    <property type="molecule type" value="Genomic_DNA"/>
</dbReference>
<keyword evidence="2" id="KW-1185">Reference proteome</keyword>
<dbReference type="Pfam" id="PF06821">
    <property type="entry name" value="Ser_hydrolase"/>
    <property type="match status" value="1"/>
</dbReference>
<evidence type="ECO:0000313" key="2">
    <source>
        <dbReference type="Proteomes" id="UP000295510"/>
    </source>
</evidence>
<evidence type="ECO:0000313" key="1">
    <source>
        <dbReference type="EMBL" id="TDQ44509.1"/>
    </source>
</evidence>
<dbReference type="Proteomes" id="UP000295510">
    <property type="component" value="Unassembled WGS sequence"/>
</dbReference>
<dbReference type="Gene3D" id="3.40.50.1820">
    <property type="entry name" value="alpha/beta hydrolase"/>
    <property type="match status" value="1"/>
</dbReference>
<evidence type="ECO:0008006" key="3">
    <source>
        <dbReference type="Google" id="ProtNLM"/>
    </source>
</evidence>
<name>A0A4R6UGV8_9BURK</name>
<gene>
    <name evidence="1" type="ORF">DFR43_103253</name>
</gene>
<dbReference type="InterPro" id="IPR029058">
    <property type="entry name" value="AB_hydrolase_fold"/>
</dbReference>
<proteinExistence type="predicted"/>
<accession>A0A4R6UGV8</accession>
<dbReference type="OrthoDB" id="9804993at2"/>
<comment type="caution">
    <text evidence="1">The sequence shown here is derived from an EMBL/GenBank/DDBJ whole genome shotgun (WGS) entry which is preliminary data.</text>
</comment>
<protein>
    <recommendedName>
        <fullName evidence="3">Alpha/beta hydrolase</fullName>
    </recommendedName>
</protein>
<reference evidence="1 2" key="1">
    <citation type="submission" date="2019-03" db="EMBL/GenBank/DDBJ databases">
        <title>Genomic Encyclopedia of Type Strains, Phase IV (KMG-IV): sequencing the most valuable type-strain genomes for metagenomic binning, comparative biology and taxonomic classification.</title>
        <authorList>
            <person name="Goeker M."/>
        </authorList>
    </citation>
    <scope>NUCLEOTIDE SEQUENCE [LARGE SCALE GENOMIC DNA]</scope>
    <source>
        <strain evidence="1 2">DSM 19605</strain>
    </source>
</reference>
<dbReference type="AlphaFoldDB" id="A0A4R6UGV8"/>
<dbReference type="SUPFAM" id="SSF53474">
    <property type="entry name" value="alpha/beta-Hydrolases"/>
    <property type="match status" value="1"/>
</dbReference>
<dbReference type="GO" id="GO:0016787">
    <property type="term" value="F:hydrolase activity"/>
    <property type="evidence" value="ECO:0007669"/>
    <property type="project" value="InterPro"/>
</dbReference>
<dbReference type="InterPro" id="IPR010662">
    <property type="entry name" value="RBBP9/YdeN"/>
</dbReference>